<dbReference type="Proteomes" id="UP001630127">
    <property type="component" value="Unassembled WGS sequence"/>
</dbReference>
<reference evidence="7 8" key="1">
    <citation type="submission" date="2024-11" db="EMBL/GenBank/DDBJ databases">
        <title>A near-complete genome assembly of Cinchona calisaya.</title>
        <authorList>
            <person name="Lian D.C."/>
            <person name="Zhao X.W."/>
            <person name="Wei L."/>
        </authorList>
    </citation>
    <scope>NUCLEOTIDE SEQUENCE [LARGE SCALE GENOMIC DNA]</scope>
    <source>
        <tissue evidence="7">Nenye</tissue>
    </source>
</reference>
<evidence type="ECO:0000256" key="1">
    <source>
        <dbReference type="ARBA" id="ARBA00012486"/>
    </source>
</evidence>
<dbReference type="EMBL" id="JBJUIK010000007">
    <property type="protein sequence ID" value="KAL3522275.1"/>
    <property type="molecule type" value="Genomic_DNA"/>
</dbReference>
<evidence type="ECO:0000256" key="4">
    <source>
        <dbReference type="ARBA" id="ARBA00022786"/>
    </source>
</evidence>
<dbReference type="PANTHER" id="PTHR46116">
    <property type="entry name" value="(E3-INDEPENDENT) E2 UBIQUITIN-CONJUGATING ENZYME"/>
    <property type="match status" value="1"/>
</dbReference>
<evidence type="ECO:0000256" key="2">
    <source>
        <dbReference type="ARBA" id="ARBA00022679"/>
    </source>
</evidence>
<keyword evidence="2" id="KW-0808">Transferase</keyword>
<dbReference type="GO" id="GO:0005524">
    <property type="term" value="F:ATP binding"/>
    <property type="evidence" value="ECO:0007669"/>
    <property type="project" value="UniProtKB-KW"/>
</dbReference>
<evidence type="ECO:0000313" key="7">
    <source>
        <dbReference type="EMBL" id="KAL3522275.1"/>
    </source>
</evidence>
<evidence type="ECO:0000259" key="6">
    <source>
        <dbReference type="PROSITE" id="PS50127"/>
    </source>
</evidence>
<name>A0ABD2ZS59_9GENT</name>
<dbReference type="EC" id="2.3.2.23" evidence="1"/>
<proteinExistence type="predicted"/>
<keyword evidence="8" id="KW-1185">Reference proteome</keyword>
<sequence length="933" mass="104691">MDLHLSDFDTFSESSCSENQDDVEFLYGGHAFSILSSLEDTIGKIDDFLYFERGFIRGDIVCSVKNPSGQMGKVIDVGITVDLENIHGSKMRDVNSKFLKRIRSVSVGDYVVNGAWLGKVQKIVDRIIVLFDDGKKSEFSTMGPEKLVPISPDLLEDSEYPFYPGQRVQVDSSSVPKSTRWLCGVKKDIKNQGTVCFVDAELVYVDWLGCEMVEAKISTPPCLQDFKDLTLLPCLAHANWQLGDWCVCPVTDRKTPKQNSFLTAPACGLIEGEEKPERIFQRGNLVPNFQEISVITKTKTKVDVVWQDGSHSVGLDSNSLLPVSIVDAHDFWPEQFVLEKGMCDDSSVPSFQRWGIVKSVDAKERTVKVKWSAVSVDQPTNIKLEQMEEIVSAYELVEHPDYSYSLGDVVFMLQKCHFANHSYEKGFKNLLISKWGASTWTETVDKYTSNCNNLNKLVCNSFLSCIGIVVGFRDGDVEVRWASGDTNKVAPYEIYRVDKCDGLSARVMPYNEHVEPSDEVMTVLGNQSSEKRGKDYSGSKYHGEECEYKLKNSSSSSFPQAAIELFTSISSTLFGSWGSLLFGACRALSEDEEETVTSNQEEVLELCDMHPVGTPVNVGHLETTEETKSEQNIKEVEKEQDCALPSSSKLPEIFRRFDMVSDCSDHHFVGAAGKGQQSSQMKRAWLKKVQQEWSILEKDLPETVFVRVYEERMDLLRAVVVGAPGTPYHDGLFFFDIFLPPEYPCEPPMVSYNSSGLRVNPNLYESGKVCLSLLNTWSGSRSEVWNPENSTILQILLSLQALVLNEKPYFNEAGYDLQIGKVEGEKNSVSYNENAFLVNCKSMLYLLRKPPKHFEAVVQEHFSQRYKHILLACKAYTEGAPVGSAFGNENIEQENKIESSMGFKIMLAKLFPKLVEAFSDKGMDCSDVLNEGE</sequence>
<dbReference type="InterPro" id="IPR057735">
    <property type="entry name" value="UBE2O-like_tSH3-B"/>
</dbReference>
<feature type="domain" description="UBC core" evidence="6">
    <location>
        <begin position="684"/>
        <end position="844"/>
    </location>
</feature>
<dbReference type="PANTHER" id="PTHR46116:SF15">
    <property type="entry name" value="(E3-INDEPENDENT) E2 UBIQUITIN-CONJUGATING ENZYME"/>
    <property type="match status" value="1"/>
</dbReference>
<organism evidence="7 8">
    <name type="scientific">Cinchona calisaya</name>
    <dbReference type="NCBI Taxonomy" id="153742"/>
    <lineage>
        <taxon>Eukaryota</taxon>
        <taxon>Viridiplantae</taxon>
        <taxon>Streptophyta</taxon>
        <taxon>Embryophyta</taxon>
        <taxon>Tracheophyta</taxon>
        <taxon>Spermatophyta</taxon>
        <taxon>Magnoliopsida</taxon>
        <taxon>eudicotyledons</taxon>
        <taxon>Gunneridae</taxon>
        <taxon>Pentapetalae</taxon>
        <taxon>asterids</taxon>
        <taxon>lamiids</taxon>
        <taxon>Gentianales</taxon>
        <taxon>Rubiaceae</taxon>
        <taxon>Cinchonoideae</taxon>
        <taxon>Cinchoneae</taxon>
        <taxon>Cinchona</taxon>
    </lineage>
</organism>
<keyword evidence="5" id="KW-0067">ATP-binding</keyword>
<dbReference type="GO" id="GO:0061631">
    <property type="term" value="F:ubiquitin conjugating enzyme activity"/>
    <property type="evidence" value="ECO:0007669"/>
    <property type="project" value="UniProtKB-EC"/>
</dbReference>
<gene>
    <name evidence="7" type="ORF">ACH5RR_015109</name>
</gene>
<dbReference type="AlphaFoldDB" id="A0ABD2ZS59"/>
<dbReference type="CDD" id="cd23837">
    <property type="entry name" value="UBCc_UBE2O"/>
    <property type="match status" value="1"/>
</dbReference>
<dbReference type="InterPro" id="IPR057734">
    <property type="entry name" value="UBE2O-like_SH3-C"/>
</dbReference>
<evidence type="ECO:0000256" key="5">
    <source>
        <dbReference type="ARBA" id="ARBA00022840"/>
    </source>
</evidence>
<dbReference type="SUPFAM" id="SSF54495">
    <property type="entry name" value="UBC-like"/>
    <property type="match status" value="1"/>
</dbReference>
<keyword evidence="4" id="KW-0833">Ubl conjugation pathway</keyword>
<evidence type="ECO:0000313" key="8">
    <source>
        <dbReference type="Proteomes" id="UP001630127"/>
    </source>
</evidence>
<dbReference type="Pfam" id="PF23044">
    <property type="entry name" value="SH3-C_UBE2O"/>
    <property type="match status" value="1"/>
</dbReference>
<dbReference type="Pfam" id="PF00179">
    <property type="entry name" value="UQ_con"/>
    <property type="match status" value="1"/>
</dbReference>
<dbReference type="InterPro" id="IPR000608">
    <property type="entry name" value="UBC"/>
</dbReference>
<dbReference type="Pfam" id="PF23046">
    <property type="entry name" value="tSH3-B_UBE2O"/>
    <property type="match status" value="1"/>
</dbReference>
<dbReference type="FunFam" id="3.10.110.10:FF:000028">
    <property type="entry name" value="Probable ubiquitin-conjugating enzyme E2 23"/>
    <property type="match status" value="1"/>
</dbReference>
<dbReference type="InterPro" id="IPR016135">
    <property type="entry name" value="UBQ-conjugating_enzyme/RWD"/>
</dbReference>
<keyword evidence="3" id="KW-0547">Nucleotide-binding</keyword>
<protein>
    <recommendedName>
        <fullName evidence="1">E2 ubiquitin-conjugating enzyme</fullName>
        <ecNumber evidence="1">2.3.2.23</ecNumber>
    </recommendedName>
</protein>
<dbReference type="Pfam" id="PF23043">
    <property type="entry name" value="SH3-B_UBE2O"/>
    <property type="match status" value="1"/>
</dbReference>
<comment type="caution">
    <text evidence="7">The sequence shown here is derived from an EMBL/GenBank/DDBJ whole genome shotgun (WGS) entry which is preliminary data.</text>
</comment>
<dbReference type="InterPro" id="IPR057733">
    <property type="entry name" value="UBE2O-like_SH3-B"/>
</dbReference>
<dbReference type="Gene3D" id="3.10.110.10">
    <property type="entry name" value="Ubiquitin Conjugating Enzyme"/>
    <property type="match status" value="1"/>
</dbReference>
<evidence type="ECO:0000256" key="3">
    <source>
        <dbReference type="ARBA" id="ARBA00022741"/>
    </source>
</evidence>
<dbReference type="SMART" id="SM00212">
    <property type="entry name" value="UBCc"/>
    <property type="match status" value="1"/>
</dbReference>
<accession>A0ABD2ZS59</accession>
<dbReference type="PROSITE" id="PS50127">
    <property type="entry name" value="UBC_2"/>
    <property type="match status" value="1"/>
</dbReference>